<evidence type="ECO:0000259" key="7">
    <source>
        <dbReference type="Pfam" id="PF09335"/>
    </source>
</evidence>
<evidence type="ECO:0000256" key="6">
    <source>
        <dbReference type="RuleBase" id="RU366058"/>
    </source>
</evidence>
<dbReference type="AlphaFoldDB" id="K9VGS5"/>
<evidence type="ECO:0000256" key="4">
    <source>
        <dbReference type="ARBA" id="ARBA00022989"/>
    </source>
</evidence>
<dbReference type="Pfam" id="PF09335">
    <property type="entry name" value="VTT_dom"/>
    <property type="match status" value="1"/>
</dbReference>
<keyword evidence="3 6" id="KW-0812">Transmembrane</keyword>
<dbReference type="PANTHER" id="PTHR12677:SF59">
    <property type="entry name" value="GOLGI APPARATUS MEMBRANE PROTEIN TVP38-RELATED"/>
    <property type="match status" value="1"/>
</dbReference>
<dbReference type="OrthoDB" id="9812980at2"/>
<dbReference type="InterPro" id="IPR032816">
    <property type="entry name" value="VTT_dom"/>
</dbReference>
<evidence type="ECO:0000256" key="1">
    <source>
        <dbReference type="ARBA" id="ARBA00004651"/>
    </source>
</evidence>
<reference evidence="8 9" key="1">
    <citation type="submission" date="2012-05" db="EMBL/GenBank/DDBJ databases">
        <title>Finished chromosome of genome of Oscillatoria sp. PCC 7112.</title>
        <authorList>
            <consortium name="US DOE Joint Genome Institute"/>
            <person name="Gugger M."/>
            <person name="Coursin T."/>
            <person name="Rippka R."/>
            <person name="Tandeau De Marsac N."/>
            <person name="Huntemann M."/>
            <person name="Wei C.-L."/>
            <person name="Han J."/>
            <person name="Detter J.C."/>
            <person name="Han C."/>
            <person name="Tapia R."/>
            <person name="Davenport K."/>
            <person name="Daligault H."/>
            <person name="Erkkila T."/>
            <person name="Gu W."/>
            <person name="Munk A.C.C."/>
            <person name="Teshima H."/>
            <person name="Xu Y."/>
            <person name="Chain P."/>
            <person name="Chen A."/>
            <person name="Krypides N."/>
            <person name="Mavromatis K."/>
            <person name="Markowitz V."/>
            <person name="Szeto E."/>
            <person name="Ivanova N."/>
            <person name="Mikhailova N."/>
            <person name="Ovchinnikova G."/>
            <person name="Pagani I."/>
            <person name="Pati A."/>
            <person name="Goodwin L."/>
            <person name="Peters L."/>
            <person name="Pitluck S."/>
            <person name="Woyke T."/>
            <person name="Kerfeld C."/>
        </authorList>
    </citation>
    <scope>NUCLEOTIDE SEQUENCE [LARGE SCALE GENOMIC DNA]</scope>
    <source>
        <strain evidence="8 9">PCC 7112</strain>
    </source>
</reference>
<dbReference type="STRING" id="179408.Osc7112_2731"/>
<evidence type="ECO:0000313" key="9">
    <source>
        <dbReference type="Proteomes" id="UP000010478"/>
    </source>
</evidence>
<comment type="subcellular location">
    <subcellularLocation>
        <location evidence="1 6">Cell membrane</location>
        <topology evidence="1 6">Multi-pass membrane protein</topology>
    </subcellularLocation>
</comment>
<dbReference type="GO" id="GO:0005886">
    <property type="term" value="C:plasma membrane"/>
    <property type="evidence" value="ECO:0007669"/>
    <property type="project" value="UniProtKB-SubCell"/>
</dbReference>
<accession>K9VGS5</accession>
<dbReference type="eggNOG" id="COG0398">
    <property type="taxonomic scope" value="Bacteria"/>
</dbReference>
<sequence length="243" mass="26796" precursor="true">MAKERIQDYARVKFKRIVLFFSIALLLALLIVATRSACVQDVLRTVLMRIEDLGWWGPVAFVATYNLATVLFVPGSVLTLGGGAIFGLWWGSVYVFAASILGAVFAFAIGRYLCRDRVVKYMESHPKFKALDRAVSQQGLKIVFLTRLCPLFPFNLLNYALGITQVSLKDYVLGSFGMIPGTIMYVYSGSLVGDIAAIGTETLYTNPQDSAVKWLINIISFIATVAVTMSITRIARKALDESV</sequence>
<evidence type="ECO:0000256" key="3">
    <source>
        <dbReference type="ARBA" id="ARBA00022692"/>
    </source>
</evidence>
<keyword evidence="5 6" id="KW-0472">Membrane</keyword>
<dbReference type="RefSeq" id="WP_015176428.1">
    <property type="nucleotide sequence ID" value="NC_019729.1"/>
</dbReference>
<name>K9VGS5_9CYAN</name>
<feature type="transmembrane region" description="Helical" evidence="6">
    <location>
        <begin position="85"/>
        <end position="109"/>
    </location>
</feature>
<feature type="transmembrane region" description="Helical" evidence="6">
    <location>
        <begin position="53"/>
        <end position="73"/>
    </location>
</feature>
<protein>
    <recommendedName>
        <fullName evidence="6">TVP38/TMEM64 family membrane protein</fullName>
    </recommendedName>
</protein>
<dbReference type="PANTHER" id="PTHR12677">
    <property type="entry name" value="GOLGI APPARATUS MEMBRANE PROTEIN TVP38-RELATED"/>
    <property type="match status" value="1"/>
</dbReference>
<dbReference type="InterPro" id="IPR015414">
    <property type="entry name" value="TMEM64"/>
</dbReference>
<feature type="transmembrane region" description="Helical" evidence="6">
    <location>
        <begin position="214"/>
        <end position="235"/>
    </location>
</feature>
<dbReference type="EMBL" id="CP003614">
    <property type="protein sequence ID" value="AFZ07141.1"/>
    <property type="molecule type" value="Genomic_DNA"/>
</dbReference>
<comment type="caution">
    <text evidence="6">Lacks conserved residue(s) required for the propagation of feature annotation.</text>
</comment>
<keyword evidence="4 6" id="KW-1133">Transmembrane helix</keyword>
<evidence type="ECO:0000256" key="5">
    <source>
        <dbReference type="ARBA" id="ARBA00023136"/>
    </source>
</evidence>
<dbReference type="PATRIC" id="fig|179408.3.peg.3351"/>
<evidence type="ECO:0000313" key="8">
    <source>
        <dbReference type="EMBL" id="AFZ07141.1"/>
    </source>
</evidence>
<feature type="domain" description="VTT" evidence="7">
    <location>
        <begin position="73"/>
        <end position="190"/>
    </location>
</feature>
<comment type="similarity">
    <text evidence="6">Belongs to the TVP38/TMEM64 family.</text>
</comment>
<dbReference type="HOGENOM" id="CLU_038944_3_2_3"/>
<gene>
    <name evidence="8" type="ORF">Osc7112_2731</name>
</gene>
<dbReference type="Proteomes" id="UP000010478">
    <property type="component" value="Chromosome"/>
</dbReference>
<keyword evidence="2 6" id="KW-1003">Cell membrane</keyword>
<proteinExistence type="inferred from homology"/>
<dbReference type="KEGG" id="oni:Osc7112_2731"/>
<keyword evidence="9" id="KW-1185">Reference proteome</keyword>
<organism evidence="8 9">
    <name type="scientific">Phormidium nigroviride PCC 7112</name>
    <dbReference type="NCBI Taxonomy" id="179408"/>
    <lineage>
        <taxon>Bacteria</taxon>
        <taxon>Bacillati</taxon>
        <taxon>Cyanobacteriota</taxon>
        <taxon>Cyanophyceae</taxon>
        <taxon>Oscillatoriophycideae</taxon>
        <taxon>Oscillatoriales</taxon>
        <taxon>Oscillatoriaceae</taxon>
        <taxon>Phormidium</taxon>
    </lineage>
</organism>
<evidence type="ECO:0000256" key="2">
    <source>
        <dbReference type="ARBA" id="ARBA00022475"/>
    </source>
</evidence>